<dbReference type="GO" id="GO:0003676">
    <property type="term" value="F:nucleic acid binding"/>
    <property type="evidence" value="ECO:0007669"/>
    <property type="project" value="InterPro"/>
</dbReference>
<dbReference type="EMBL" id="PGOL01000496">
    <property type="protein sequence ID" value="PKI69513.1"/>
    <property type="molecule type" value="Genomic_DNA"/>
</dbReference>
<dbReference type="PANTHER" id="PTHR48475">
    <property type="entry name" value="RIBONUCLEASE H"/>
    <property type="match status" value="1"/>
</dbReference>
<evidence type="ECO:0000313" key="2">
    <source>
        <dbReference type="Proteomes" id="UP000233551"/>
    </source>
</evidence>
<proteinExistence type="predicted"/>
<protein>
    <submittedName>
        <fullName evidence="1">Uncharacterized protein</fullName>
    </submittedName>
</protein>
<dbReference type="PANTHER" id="PTHR48475:SF1">
    <property type="entry name" value="RNASE H TYPE-1 DOMAIN-CONTAINING PROTEIN"/>
    <property type="match status" value="1"/>
</dbReference>
<dbReference type="InterPro" id="IPR036397">
    <property type="entry name" value="RNaseH_sf"/>
</dbReference>
<evidence type="ECO:0000313" key="1">
    <source>
        <dbReference type="EMBL" id="PKI69513.1"/>
    </source>
</evidence>
<sequence length="140" mass="16014">MTVTYKDWHEMLSFALLTYRTSIRTLTGATLYSLVYGMEAVIPIEVEIPSMRVIAKSELEEAEWANQCYEQLNLIDEKRLTTLCHDQCYQQKMARVFNARYNGPSVVRETFSGGAIILSDMDGTENAPLVNADVLKKYYL</sequence>
<comment type="caution">
    <text evidence="1">The sequence shown here is derived from an EMBL/GenBank/DDBJ whole genome shotgun (WGS) entry which is preliminary data.</text>
</comment>
<name>A0A2I0KML1_PUNGR</name>
<gene>
    <name evidence="1" type="ORF">CRG98_010088</name>
</gene>
<dbReference type="AlphaFoldDB" id="A0A2I0KML1"/>
<organism evidence="1 2">
    <name type="scientific">Punica granatum</name>
    <name type="common">Pomegranate</name>
    <dbReference type="NCBI Taxonomy" id="22663"/>
    <lineage>
        <taxon>Eukaryota</taxon>
        <taxon>Viridiplantae</taxon>
        <taxon>Streptophyta</taxon>
        <taxon>Embryophyta</taxon>
        <taxon>Tracheophyta</taxon>
        <taxon>Spermatophyta</taxon>
        <taxon>Magnoliopsida</taxon>
        <taxon>eudicotyledons</taxon>
        <taxon>Gunneridae</taxon>
        <taxon>Pentapetalae</taxon>
        <taxon>rosids</taxon>
        <taxon>malvids</taxon>
        <taxon>Myrtales</taxon>
        <taxon>Lythraceae</taxon>
        <taxon>Punica</taxon>
    </lineage>
</organism>
<dbReference type="Proteomes" id="UP000233551">
    <property type="component" value="Unassembled WGS sequence"/>
</dbReference>
<keyword evidence="2" id="KW-1185">Reference proteome</keyword>
<dbReference type="Gene3D" id="3.30.420.10">
    <property type="entry name" value="Ribonuclease H-like superfamily/Ribonuclease H"/>
    <property type="match status" value="1"/>
</dbReference>
<dbReference type="STRING" id="22663.A0A2I0KML1"/>
<reference evidence="1 2" key="1">
    <citation type="submission" date="2017-11" db="EMBL/GenBank/DDBJ databases">
        <title>De-novo sequencing of pomegranate (Punica granatum L.) genome.</title>
        <authorList>
            <person name="Akparov Z."/>
            <person name="Amiraslanov A."/>
            <person name="Hajiyeva S."/>
            <person name="Abbasov M."/>
            <person name="Kaur K."/>
            <person name="Hamwieh A."/>
            <person name="Solovyev V."/>
            <person name="Salamov A."/>
            <person name="Braich B."/>
            <person name="Kosarev P."/>
            <person name="Mahmoud A."/>
            <person name="Hajiyev E."/>
            <person name="Babayeva S."/>
            <person name="Izzatullayeva V."/>
            <person name="Mammadov A."/>
            <person name="Mammadov A."/>
            <person name="Sharifova S."/>
            <person name="Ojaghi J."/>
            <person name="Eynullazada K."/>
            <person name="Bayramov B."/>
            <person name="Abdulazimova A."/>
            <person name="Shahmuradov I."/>
        </authorList>
    </citation>
    <scope>NUCLEOTIDE SEQUENCE [LARGE SCALE GENOMIC DNA]</scope>
    <source>
        <strain evidence="2">cv. AG2017</strain>
        <tissue evidence="1">Leaf</tissue>
    </source>
</reference>
<accession>A0A2I0KML1</accession>